<keyword evidence="1" id="KW-0614">Plasmid</keyword>
<dbReference type="PROSITE" id="PS51257">
    <property type="entry name" value="PROKAR_LIPOPROTEIN"/>
    <property type="match status" value="1"/>
</dbReference>
<sequence length="77" mass="8167">MKVLTLCMLIIALAACSNEPERAYTVDEFLANKSLLAEVIGKCRNNPGELGNTPNCQNAAAAAFKARLQRMGQALGG</sequence>
<evidence type="ECO:0000313" key="2">
    <source>
        <dbReference type="Proteomes" id="UP000182306"/>
    </source>
</evidence>
<dbReference type="InterPro" id="IPR047937">
    <property type="entry name" value="Eex_IncN-like"/>
</dbReference>
<dbReference type="EMBL" id="CP013110">
    <property type="protein sequence ID" value="APG95351.1"/>
    <property type="molecule type" value="Genomic_DNA"/>
</dbReference>
<proteinExistence type="predicted"/>
<dbReference type="NCBIfam" id="NF033894">
    <property type="entry name" value="Eex_IncN"/>
    <property type="match status" value="1"/>
</dbReference>
<geneLocation type="plasmid" evidence="1 2">
    <name>C</name>
</geneLocation>
<dbReference type="KEGG" id="same:SAMCFNEI73_pC1647"/>
<protein>
    <submittedName>
        <fullName evidence="1">IncQ plasmid conjugative transfer protein TraG</fullName>
    </submittedName>
</protein>
<dbReference type="OrthoDB" id="7306558at2"/>
<accession>A0A1L3LZ53</accession>
<dbReference type="AlphaFoldDB" id="A0A1L3LZ53"/>
<dbReference type="RefSeq" id="WP_037382810.1">
    <property type="nucleotide sequence ID" value="NZ_CP013110.1"/>
</dbReference>
<keyword evidence="2" id="KW-1185">Reference proteome</keyword>
<reference evidence="1 2" key="1">
    <citation type="submission" date="2015-10" db="EMBL/GenBank/DDBJ databases">
        <title>Genomic differences between typical nodule nitrogen-fixing rhizobial strains and those coming from bean seeds.</title>
        <authorList>
            <person name="Peralta H."/>
            <person name="Aguilar-Vera A."/>
            <person name="Diaz R."/>
            <person name="Mora Y."/>
            <person name="Martinez-Batallar G."/>
            <person name="Salazar E."/>
            <person name="Vargas-Lagunas C."/>
            <person name="Encarnacion S."/>
            <person name="Girard L."/>
            <person name="Mora J."/>
        </authorList>
    </citation>
    <scope>NUCLEOTIDE SEQUENCE [LARGE SCALE GENOMIC DNA]</scope>
    <source>
        <strain evidence="1 2">CFNEI 73</strain>
        <plasmid evidence="1 2">C</plasmid>
    </source>
</reference>
<name>A0A1L3LZ53_9HYPH</name>
<organism evidence="1 2">
    <name type="scientific">Sinorhizobium americanum</name>
    <dbReference type="NCBI Taxonomy" id="194963"/>
    <lineage>
        <taxon>Bacteria</taxon>
        <taxon>Pseudomonadati</taxon>
        <taxon>Pseudomonadota</taxon>
        <taxon>Alphaproteobacteria</taxon>
        <taxon>Hyphomicrobiales</taxon>
        <taxon>Rhizobiaceae</taxon>
        <taxon>Sinorhizobium/Ensifer group</taxon>
        <taxon>Sinorhizobium</taxon>
    </lineage>
</organism>
<dbReference type="Proteomes" id="UP000182306">
    <property type="component" value="Plasmid C"/>
</dbReference>
<gene>
    <name evidence="1" type="primary">traG</name>
    <name evidence="1" type="ORF">SAMCFNEI73_pC1647</name>
</gene>
<evidence type="ECO:0000313" key="1">
    <source>
        <dbReference type="EMBL" id="APG95351.1"/>
    </source>
</evidence>